<sequence length="106" mass="12052">MSIFGLFRNIDINEEVKKYHATPDAILLDVRTKEEYKSGHISGSINIPVDDILEIEDKIPDHDTMIFVYCHSGNRARRAVDKMKMLGYKNAKNIGGIVDYKGLKVL</sequence>
<dbReference type="Gene3D" id="3.40.250.10">
    <property type="entry name" value="Rhodanese-like domain"/>
    <property type="match status" value="1"/>
</dbReference>
<dbReference type="EMBL" id="CP017831">
    <property type="protein sequence ID" value="AOZ97013.1"/>
    <property type="molecule type" value="Genomic_DNA"/>
</dbReference>
<dbReference type="PROSITE" id="PS50206">
    <property type="entry name" value="RHODANESE_3"/>
    <property type="match status" value="1"/>
</dbReference>
<proteinExistence type="predicted"/>
<protein>
    <submittedName>
        <fullName evidence="2">Rhodanese-like protein</fullName>
    </submittedName>
</protein>
<organism evidence="2 3">
    <name type="scientific">Butyrivibrio hungatei</name>
    <dbReference type="NCBI Taxonomy" id="185008"/>
    <lineage>
        <taxon>Bacteria</taxon>
        <taxon>Bacillati</taxon>
        <taxon>Bacillota</taxon>
        <taxon>Clostridia</taxon>
        <taxon>Lachnospirales</taxon>
        <taxon>Lachnospiraceae</taxon>
        <taxon>Butyrivibrio</taxon>
    </lineage>
</organism>
<dbReference type="InterPro" id="IPR036873">
    <property type="entry name" value="Rhodanese-like_dom_sf"/>
</dbReference>
<dbReference type="AlphaFoldDB" id="A0A1D9P3D9"/>
<dbReference type="InterPro" id="IPR001763">
    <property type="entry name" value="Rhodanese-like_dom"/>
</dbReference>
<accession>A0A1D9P3D9</accession>
<dbReference type="CDD" id="cd00158">
    <property type="entry name" value="RHOD"/>
    <property type="match status" value="1"/>
</dbReference>
<evidence type="ECO:0000259" key="1">
    <source>
        <dbReference type="PROSITE" id="PS50206"/>
    </source>
</evidence>
<dbReference type="PANTHER" id="PTHR43031">
    <property type="entry name" value="FAD-DEPENDENT OXIDOREDUCTASE"/>
    <property type="match status" value="1"/>
</dbReference>
<gene>
    <name evidence="2" type="ORF">bhn_I1980</name>
</gene>
<evidence type="ECO:0000313" key="3">
    <source>
        <dbReference type="Proteomes" id="UP000179284"/>
    </source>
</evidence>
<dbReference type="RefSeq" id="WP_071176659.1">
    <property type="nucleotide sequence ID" value="NZ_CP017831.1"/>
</dbReference>
<dbReference type="OrthoDB" id="9800872at2"/>
<evidence type="ECO:0000313" key="2">
    <source>
        <dbReference type="EMBL" id="AOZ97013.1"/>
    </source>
</evidence>
<dbReference type="PANTHER" id="PTHR43031:SF1">
    <property type="entry name" value="PYRIDINE NUCLEOTIDE-DISULPHIDE OXIDOREDUCTASE"/>
    <property type="match status" value="1"/>
</dbReference>
<dbReference type="Proteomes" id="UP000179284">
    <property type="component" value="Chromosome I"/>
</dbReference>
<keyword evidence="3" id="KW-1185">Reference proteome</keyword>
<dbReference type="SMART" id="SM00450">
    <property type="entry name" value="RHOD"/>
    <property type="match status" value="1"/>
</dbReference>
<reference evidence="3" key="1">
    <citation type="submission" date="2016-10" db="EMBL/GenBank/DDBJ databases">
        <title>The complete genome sequence of the rumen bacterium Butyrivibrio hungatei MB2003.</title>
        <authorList>
            <person name="Palevich N."/>
            <person name="Kelly W.J."/>
            <person name="Leahy S.C."/>
            <person name="Altermann E."/>
            <person name="Rakonjac J."/>
            <person name="Attwood G.T."/>
        </authorList>
    </citation>
    <scope>NUCLEOTIDE SEQUENCE [LARGE SCALE GENOMIC DNA]</scope>
    <source>
        <strain evidence="3">MB2003</strain>
    </source>
</reference>
<name>A0A1D9P3D9_9FIRM</name>
<dbReference type="Pfam" id="PF00581">
    <property type="entry name" value="Rhodanese"/>
    <property type="match status" value="1"/>
</dbReference>
<dbReference type="SUPFAM" id="SSF52821">
    <property type="entry name" value="Rhodanese/Cell cycle control phosphatase"/>
    <property type="match status" value="1"/>
</dbReference>
<dbReference type="InterPro" id="IPR050229">
    <property type="entry name" value="GlpE_sulfurtransferase"/>
</dbReference>
<feature type="domain" description="Rhodanese" evidence="1">
    <location>
        <begin position="21"/>
        <end position="105"/>
    </location>
</feature>
<dbReference type="KEGG" id="bhu:bhn_I1980"/>